<evidence type="ECO:0000256" key="5">
    <source>
        <dbReference type="ARBA" id="ARBA00023136"/>
    </source>
</evidence>
<keyword evidence="6" id="KW-0813">Transport</keyword>
<dbReference type="AlphaFoldDB" id="D6SQC9"/>
<name>D6SQC9_9BACT</name>
<dbReference type="EMBL" id="ACJN02000002">
    <property type="protein sequence ID" value="EFI34955.1"/>
    <property type="molecule type" value="Genomic_DNA"/>
</dbReference>
<sequence length="252" mass="27415">MDFATFFGIIVGFSLIIGAIFIGGAVDTFVNVPGVMIVLGGTMAATSINFPVTDINKAFRAAFYIFAGKSVTANDVVNTMVRIAEISRRDGLLALENIKTENSTLKKACQLIADNTDPETISQTLRIEIVALRNRHAVIQDVFKKMGTYAPSFGMIGTLIGLVQMLTMLDDPASIGPAMAVAILTTFYGALLATLLFLPIAGKLKSRTQQENLHLEIIFQGAQSILENNNPRVVYEKLSSFVPPAERKNERR</sequence>
<dbReference type="GO" id="GO:0071978">
    <property type="term" value="P:bacterial-type flagellum-dependent swarming motility"/>
    <property type="evidence" value="ECO:0007669"/>
    <property type="project" value="InterPro"/>
</dbReference>
<dbReference type="GO" id="GO:0015031">
    <property type="term" value="P:protein transport"/>
    <property type="evidence" value="ECO:0007669"/>
    <property type="project" value="UniProtKB-KW"/>
</dbReference>
<keyword evidence="4" id="KW-1133">Transmembrane helix</keyword>
<evidence type="ECO:0000256" key="4">
    <source>
        <dbReference type="ARBA" id="ARBA00022989"/>
    </source>
</evidence>
<proteinExistence type="inferred from homology"/>
<dbReference type="GO" id="GO:0006935">
    <property type="term" value="P:chemotaxis"/>
    <property type="evidence" value="ECO:0007669"/>
    <property type="project" value="InterPro"/>
</dbReference>
<evidence type="ECO:0000259" key="7">
    <source>
        <dbReference type="Pfam" id="PF01618"/>
    </source>
</evidence>
<protein>
    <submittedName>
        <fullName evidence="8">MotA/TolQ/ExbB proton channel</fullName>
    </submittedName>
</protein>
<dbReference type="Proteomes" id="UP000005496">
    <property type="component" value="Unassembled WGS sequence"/>
</dbReference>
<evidence type="ECO:0000256" key="3">
    <source>
        <dbReference type="ARBA" id="ARBA00022692"/>
    </source>
</evidence>
<organism evidence="8 9">
    <name type="scientific">Desulfonatronospira thiodismutans ASO3-1</name>
    <dbReference type="NCBI Taxonomy" id="555779"/>
    <lineage>
        <taxon>Bacteria</taxon>
        <taxon>Pseudomonadati</taxon>
        <taxon>Thermodesulfobacteriota</taxon>
        <taxon>Desulfovibrionia</taxon>
        <taxon>Desulfovibrionales</taxon>
        <taxon>Desulfonatronovibrionaceae</taxon>
        <taxon>Desulfonatronospira</taxon>
    </lineage>
</organism>
<dbReference type="InterPro" id="IPR047055">
    <property type="entry name" value="MotA-like"/>
</dbReference>
<keyword evidence="9" id="KW-1185">Reference proteome</keyword>
<accession>D6SQC9</accession>
<keyword evidence="3" id="KW-0812">Transmembrane</keyword>
<dbReference type="PANTHER" id="PTHR30433">
    <property type="entry name" value="CHEMOTAXIS PROTEIN MOTA"/>
    <property type="match status" value="1"/>
</dbReference>
<dbReference type="eggNOG" id="COG1291">
    <property type="taxonomic scope" value="Bacteria"/>
</dbReference>
<reference evidence="8" key="1">
    <citation type="submission" date="2010-05" db="EMBL/GenBank/DDBJ databases">
        <title>The draft genome of Desulfonatronospira thiodismutans ASO3-1.</title>
        <authorList>
            <consortium name="US DOE Joint Genome Institute (JGI-PGF)"/>
            <person name="Lucas S."/>
            <person name="Copeland A."/>
            <person name="Lapidus A."/>
            <person name="Cheng J.-F."/>
            <person name="Bruce D."/>
            <person name="Goodwin L."/>
            <person name="Pitluck S."/>
            <person name="Chertkov O."/>
            <person name="Brettin T."/>
            <person name="Detter J.C."/>
            <person name="Han C."/>
            <person name="Land M.L."/>
            <person name="Hauser L."/>
            <person name="Kyrpides N."/>
            <person name="Mikhailova N."/>
            <person name="Muyzer G."/>
            <person name="Woyke T."/>
        </authorList>
    </citation>
    <scope>NUCLEOTIDE SEQUENCE [LARGE SCALE GENOMIC DNA]</scope>
    <source>
        <strain evidence="8">ASO3-1</strain>
    </source>
</reference>
<comment type="subcellular location">
    <subcellularLocation>
        <location evidence="1">Cell membrane</location>
        <topology evidence="1">Multi-pass membrane protein</topology>
    </subcellularLocation>
    <subcellularLocation>
        <location evidence="6">Membrane</location>
        <topology evidence="6">Multi-pass membrane protein</topology>
    </subcellularLocation>
</comment>
<dbReference type="OrthoDB" id="9806929at2"/>
<dbReference type="InterPro" id="IPR002898">
    <property type="entry name" value="MotA_ExbB_proton_chnl"/>
</dbReference>
<evidence type="ECO:0000256" key="2">
    <source>
        <dbReference type="ARBA" id="ARBA00022475"/>
    </source>
</evidence>
<feature type="domain" description="MotA/TolQ/ExbB proton channel" evidence="7">
    <location>
        <begin position="100"/>
        <end position="216"/>
    </location>
</feature>
<evidence type="ECO:0000256" key="6">
    <source>
        <dbReference type="RuleBase" id="RU004057"/>
    </source>
</evidence>
<keyword evidence="5" id="KW-0472">Membrane</keyword>
<evidence type="ECO:0000313" key="8">
    <source>
        <dbReference type="EMBL" id="EFI34955.1"/>
    </source>
</evidence>
<comment type="similarity">
    <text evidence="6">Belongs to the exbB/tolQ family.</text>
</comment>
<dbReference type="Pfam" id="PF01618">
    <property type="entry name" value="MotA_ExbB"/>
    <property type="match status" value="1"/>
</dbReference>
<dbReference type="RefSeq" id="WP_008870269.1">
    <property type="nucleotide sequence ID" value="NZ_ACJN02000002.1"/>
</dbReference>
<dbReference type="GO" id="GO:0005886">
    <property type="term" value="C:plasma membrane"/>
    <property type="evidence" value="ECO:0007669"/>
    <property type="project" value="UniProtKB-SubCell"/>
</dbReference>
<dbReference type="PANTHER" id="PTHR30433:SF2">
    <property type="entry name" value="MOTILITY PROTEIN A"/>
    <property type="match status" value="1"/>
</dbReference>
<comment type="caution">
    <text evidence="8">The sequence shown here is derived from an EMBL/GenBank/DDBJ whole genome shotgun (WGS) entry which is preliminary data.</text>
</comment>
<evidence type="ECO:0000313" key="9">
    <source>
        <dbReference type="Proteomes" id="UP000005496"/>
    </source>
</evidence>
<keyword evidence="6" id="KW-0653">Protein transport</keyword>
<keyword evidence="2" id="KW-1003">Cell membrane</keyword>
<evidence type="ECO:0000256" key="1">
    <source>
        <dbReference type="ARBA" id="ARBA00004651"/>
    </source>
</evidence>
<gene>
    <name evidence="8" type="ORF">Dthio_PD2347</name>
</gene>